<dbReference type="Gene3D" id="3.90.226.10">
    <property type="entry name" value="2-enoyl-CoA Hydratase, Chain A, domain 1"/>
    <property type="match status" value="1"/>
</dbReference>
<reference evidence="6" key="1">
    <citation type="journal article" date="2019" name="Int. J. Syst. Evol. Microbiol.">
        <title>The Global Catalogue of Microorganisms (GCM) 10K type strain sequencing project: providing services to taxonomists for standard genome sequencing and annotation.</title>
        <authorList>
            <consortium name="The Broad Institute Genomics Platform"/>
            <consortium name="The Broad Institute Genome Sequencing Center for Infectious Disease"/>
            <person name="Wu L."/>
            <person name="Ma J."/>
        </authorList>
    </citation>
    <scope>NUCLEOTIDE SEQUENCE [LARGE SCALE GENOMIC DNA]</scope>
    <source>
        <strain evidence="6">CGMCC 4.1799</strain>
    </source>
</reference>
<dbReference type="SUPFAM" id="SSF52096">
    <property type="entry name" value="ClpP/crotonase"/>
    <property type="match status" value="1"/>
</dbReference>
<dbReference type="EMBL" id="JBHSNL010000001">
    <property type="protein sequence ID" value="MFC5545293.1"/>
    <property type="molecule type" value="Genomic_DNA"/>
</dbReference>
<dbReference type="PANTHER" id="PTHR43176:SF3">
    <property type="entry name" value="3-HYDROXYISOBUTYRYL-COA HYDROLASE, MITOCHONDRIAL"/>
    <property type="match status" value="1"/>
</dbReference>
<protein>
    <recommendedName>
        <fullName evidence="2">3-hydroxyisobutyryl-CoA hydrolase</fullName>
        <ecNumber evidence="2">3.1.2.4</ecNumber>
    </recommendedName>
</protein>
<evidence type="ECO:0000313" key="6">
    <source>
        <dbReference type="Proteomes" id="UP001596055"/>
    </source>
</evidence>
<dbReference type="InterPro" id="IPR032259">
    <property type="entry name" value="HIBYL-CoA-H"/>
</dbReference>
<dbReference type="EC" id="3.1.2.4" evidence="2"/>
<accession>A0ABW0RLK0</accession>
<dbReference type="GO" id="GO:0016787">
    <property type="term" value="F:hydrolase activity"/>
    <property type="evidence" value="ECO:0007669"/>
    <property type="project" value="UniProtKB-KW"/>
</dbReference>
<evidence type="ECO:0000256" key="3">
    <source>
        <dbReference type="ARBA" id="ARBA00022801"/>
    </source>
</evidence>
<keyword evidence="6" id="KW-1185">Reference proteome</keyword>
<evidence type="ECO:0000313" key="5">
    <source>
        <dbReference type="EMBL" id="MFC5545293.1"/>
    </source>
</evidence>
<evidence type="ECO:0000256" key="1">
    <source>
        <dbReference type="ARBA" id="ARBA00001709"/>
    </source>
</evidence>
<name>A0ABW0RLK0_9GAMM</name>
<comment type="catalytic activity">
    <reaction evidence="1">
        <text>3-hydroxy-2-methylpropanoyl-CoA + H2O = 3-hydroxy-2-methylpropanoate + CoA + H(+)</text>
        <dbReference type="Rhea" id="RHEA:20888"/>
        <dbReference type="ChEBI" id="CHEBI:11805"/>
        <dbReference type="ChEBI" id="CHEBI:15377"/>
        <dbReference type="ChEBI" id="CHEBI:15378"/>
        <dbReference type="ChEBI" id="CHEBI:57287"/>
        <dbReference type="ChEBI" id="CHEBI:57340"/>
        <dbReference type="EC" id="3.1.2.4"/>
    </reaction>
</comment>
<gene>
    <name evidence="5" type="ORF">ACFPQA_09530</name>
</gene>
<dbReference type="Proteomes" id="UP001596055">
    <property type="component" value="Unassembled WGS sequence"/>
</dbReference>
<dbReference type="CDD" id="cd06558">
    <property type="entry name" value="crotonase-like"/>
    <property type="match status" value="1"/>
</dbReference>
<organism evidence="5 6">
    <name type="scientific">Marinobacter koreensis</name>
    <dbReference type="NCBI Taxonomy" id="335974"/>
    <lineage>
        <taxon>Bacteria</taxon>
        <taxon>Pseudomonadati</taxon>
        <taxon>Pseudomonadota</taxon>
        <taxon>Gammaproteobacteria</taxon>
        <taxon>Pseudomonadales</taxon>
        <taxon>Marinobacteraceae</taxon>
        <taxon>Marinobacter</taxon>
    </lineage>
</organism>
<dbReference type="InterPro" id="IPR029045">
    <property type="entry name" value="ClpP/crotonase-like_dom_sf"/>
</dbReference>
<dbReference type="NCBIfam" id="NF004127">
    <property type="entry name" value="PRK05617.1"/>
    <property type="match status" value="1"/>
</dbReference>
<dbReference type="RefSeq" id="WP_248155923.1">
    <property type="nucleotide sequence ID" value="NZ_JAKZAJ010000002.1"/>
</dbReference>
<sequence>MSIELQELPCLEGKLGLLTLNAPATLNALSTTMIDQAQRALDAWADDDSICLVVVQGAGERAFCAGGNLRQLYDAMIGGEDPDLPGQFFSHEYRLDYSLHRFPKPVVGIGHGIVMGGGLGLLSACRYRLVTPDLVLAMPEVAIGLFPDVGASWFLNRLPGRLGLFMGLTGARLNITDTLRVGLADMALLPEDREPLLRQLQEQRWTGDPPADDNRLFRLLNQMHAPDYHALPPSNLERHEQTIARLSAGTDLPDIIDRLLSSEADTDWWKACIENLQGGCPVSAWLVWTQLRKAQQMSLKDVFRMELAMARECCRRPDLPEGIRARMVDRDQSPAWSYTSVGDVPEEVIEAHFEPQWNDETDPMQLQ</sequence>
<dbReference type="InterPro" id="IPR045004">
    <property type="entry name" value="ECH_dom"/>
</dbReference>
<proteinExistence type="predicted"/>
<comment type="caution">
    <text evidence="5">The sequence shown here is derived from an EMBL/GenBank/DDBJ whole genome shotgun (WGS) entry which is preliminary data.</text>
</comment>
<keyword evidence="3 5" id="KW-0378">Hydrolase</keyword>
<evidence type="ECO:0000259" key="4">
    <source>
        <dbReference type="Pfam" id="PF16113"/>
    </source>
</evidence>
<feature type="domain" description="Enoyl-CoA hydratase/isomerase" evidence="4">
    <location>
        <begin position="16"/>
        <end position="353"/>
    </location>
</feature>
<dbReference type="PANTHER" id="PTHR43176">
    <property type="entry name" value="3-HYDROXYISOBUTYRYL-COA HYDROLASE-RELATED"/>
    <property type="match status" value="1"/>
</dbReference>
<evidence type="ECO:0000256" key="2">
    <source>
        <dbReference type="ARBA" id="ARBA00011915"/>
    </source>
</evidence>
<dbReference type="Pfam" id="PF16113">
    <property type="entry name" value="ECH_2"/>
    <property type="match status" value="1"/>
</dbReference>